<dbReference type="Proteomes" id="UP000763557">
    <property type="component" value="Unassembled WGS sequence"/>
</dbReference>
<dbReference type="Pfam" id="PF00990">
    <property type="entry name" value="GGDEF"/>
    <property type="match status" value="1"/>
</dbReference>
<comment type="caution">
    <text evidence="2">The sequence shown here is derived from an EMBL/GenBank/DDBJ whole genome shotgun (WGS) entry which is preliminary data.</text>
</comment>
<evidence type="ECO:0000259" key="1">
    <source>
        <dbReference type="PROSITE" id="PS50887"/>
    </source>
</evidence>
<evidence type="ECO:0000313" key="2">
    <source>
        <dbReference type="EMBL" id="NRN63689.1"/>
    </source>
</evidence>
<dbReference type="InterPro" id="IPR043128">
    <property type="entry name" value="Rev_trsase/Diguanyl_cyclase"/>
</dbReference>
<dbReference type="EMBL" id="JAAATY010000002">
    <property type="protein sequence ID" value="NRN63689.1"/>
    <property type="molecule type" value="Genomic_DNA"/>
</dbReference>
<dbReference type="PANTHER" id="PTHR45138">
    <property type="entry name" value="REGULATORY COMPONENTS OF SENSORY TRANSDUCTION SYSTEM"/>
    <property type="match status" value="1"/>
</dbReference>
<evidence type="ECO:0000313" key="3">
    <source>
        <dbReference type="Proteomes" id="UP000763557"/>
    </source>
</evidence>
<reference evidence="2 3" key="1">
    <citation type="submission" date="2020-01" db="EMBL/GenBank/DDBJ databases">
        <title>Kibdelosporangium persica a novel Actinomycetes from a hot desert in Iran.</title>
        <authorList>
            <person name="Safaei N."/>
            <person name="Zaburannyi N."/>
            <person name="Mueller R."/>
            <person name="Wink J."/>
        </authorList>
    </citation>
    <scope>NUCLEOTIDE SEQUENCE [LARGE SCALE GENOMIC DNA]</scope>
    <source>
        <strain evidence="2 3">4NS15</strain>
    </source>
</reference>
<gene>
    <name evidence="2" type="ORF">GC106_8900</name>
</gene>
<dbReference type="SUPFAM" id="SSF55073">
    <property type="entry name" value="Nucleotide cyclase"/>
    <property type="match status" value="1"/>
</dbReference>
<dbReference type="CDD" id="cd01949">
    <property type="entry name" value="GGDEF"/>
    <property type="match status" value="1"/>
</dbReference>
<organism evidence="2 3">
    <name type="scientific">Kibdelosporangium persicum</name>
    <dbReference type="NCBI Taxonomy" id="2698649"/>
    <lineage>
        <taxon>Bacteria</taxon>
        <taxon>Bacillati</taxon>
        <taxon>Actinomycetota</taxon>
        <taxon>Actinomycetes</taxon>
        <taxon>Pseudonocardiales</taxon>
        <taxon>Pseudonocardiaceae</taxon>
        <taxon>Kibdelosporangium</taxon>
    </lineage>
</organism>
<name>A0ABX2EXU7_9PSEU</name>
<proteinExistence type="predicted"/>
<dbReference type="InterPro" id="IPR000160">
    <property type="entry name" value="GGDEF_dom"/>
</dbReference>
<protein>
    <submittedName>
        <fullName evidence="2">Response regulator PleD</fullName>
    </submittedName>
</protein>
<dbReference type="SMART" id="SM00267">
    <property type="entry name" value="GGDEF"/>
    <property type="match status" value="1"/>
</dbReference>
<dbReference type="NCBIfam" id="TIGR00254">
    <property type="entry name" value="GGDEF"/>
    <property type="match status" value="1"/>
</dbReference>
<feature type="domain" description="GGDEF" evidence="1">
    <location>
        <begin position="174"/>
        <end position="309"/>
    </location>
</feature>
<dbReference type="PANTHER" id="PTHR45138:SF9">
    <property type="entry name" value="DIGUANYLATE CYCLASE DGCM-RELATED"/>
    <property type="match status" value="1"/>
</dbReference>
<dbReference type="PROSITE" id="PS50887">
    <property type="entry name" value="GGDEF"/>
    <property type="match status" value="1"/>
</dbReference>
<dbReference type="InterPro" id="IPR050469">
    <property type="entry name" value="Diguanylate_Cyclase"/>
</dbReference>
<dbReference type="InterPro" id="IPR029787">
    <property type="entry name" value="Nucleotide_cyclase"/>
</dbReference>
<dbReference type="Gene3D" id="3.30.70.270">
    <property type="match status" value="1"/>
</dbReference>
<accession>A0ABX2EXU7</accession>
<keyword evidence="3" id="KW-1185">Reference proteome</keyword>
<sequence>MSHLITGLAQSFIHQMRDFGIHLPSVSQAGRPTGRQTYVREVEAVTGLGSGIAGHEPVSDPPEWTVHEDTGGVNTPDGTSLVQLHESIATLLASRGQWRQAYQHLRSALELIHADKTEAPRIPEQLRREVDRLRREHAEAKEQSIRDSLTASYNRRYLDQRLVTLLADRHTMPGGLAIALVDLDWFKQVNDTFGHLIGDRVLQRVVDLLQDGLPPDAFCARYGGEEFALVIPGVDGPTAVAMAEAARIKIESHPWSKIVLGLRVTVSIGIAHEPTLSLGSGPERQLRHADGLLYTAKQSGRNAVAYRVAGRTYLAGPAAGRRAVTESRALAF</sequence>